<keyword evidence="2" id="KW-1185">Reference proteome</keyword>
<comment type="caution">
    <text evidence="1">The sequence shown here is derived from an EMBL/GenBank/DDBJ whole genome shotgun (WGS) entry which is preliminary data.</text>
</comment>
<proteinExistence type="predicted"/>
<dbReference type="EMBL" id="AWVJ01000191">
    <property type="protein sequence ID" value="ERK41565.1"/>
    <property type="molecule type" value="Genomic_DNA"/>
</dbReference>
<protein>
    <submittedName>
        <fullName evidence="1">Uncharacterized protein</fullName>
    </submittedName>
</protein>
<evidence type="ECO:0000313" key="1">
    <source>
        <dbReference type="EMBL" id="ERK41565.1"/>
    </source>
</evidence>
<dbReference type="HOGENOM" id="CLU_3199983_0_0_9"/>
<dbReference type="Proteomes" id="UP000016608">
    <property type="component" value="Unassembled WGS sequence"/>
</dbReference>
<gene>
    <name evidence="1" type="ORF">HMPREF0373_03172</name>
</gene>
<dbReference type="AlphaFoldDB" id="U2NU63"/>
<accession>U2NU63</accession>
<sequence length="45" mass="5291">MKLLPDLSWFKKANVYAATFAHKKRCSLHHNVSKDIKIYKNDENS</sequence>
<evidence type="ECO:0000313" key="2">
    <source>
        <dbReference type="Proteomes" id="UP000016608"/>
    </source>
</evidence>
<name>U2NU63_EUBRA</name>
<organism evidence="1 2">
    <name type="scientific">Eubacterium ramulus ATCC 29099</name>
    <dbReference type="NCBI Taxonomy" id="1256908"/>
    <lineage>
        <taxon>Bacteria</taxon>
        <taxon>Bacillati</taxon>
        <taxon>Bacillota</taxon>
        <taxon>Clostridia</taxon>
        <taxon>Eubacteriales</taxon>
        <taxon>Eubacteriaceae</taxon>
        <taxon>Eubacterium</taxon>
    </lineage>
</organism>
<reference evidence="1 2" key="1">
    <citation type="submission" date="2013-06" db="EMBL/GenBank/DDBJ databases">
        <authorList>
            <person name="Weinstock G."/>
            <person name="Sodergren E."/>
            <person name="Lobos E.A."/>
            <person name="Fulton L."/>
            <person name="Fulton R."/>
            <person name="Courtney L."/>
            <person name="Fronick C."/>
            <person name="O'Laughlin M."/>
            <person name="Godfrey J."/>
            <person name="Wilson R.M."/>
            <person name="Miner T."/>
            <person name="Farmer C."/>
            <person name="Delehaunty K."/>
            <person name="Cordes M."/>
            <person name="Minx P."/>
            <person name="Tomlinson C."/>
            <person name="Chen J."/>
            <person name="Wollam A."/>
            <person name="Pepin K.H."/>
            <person name="Bhonagiri V."/>
            <person name="Zhang X."/>
            <person name="Warren W."/>
            <person name="Mitreva M."/>
            <person name="Mardis E.R."/>
            <person name="Wilson R.K."/>
        </authorList>
    </citation>
    <scope>NUCLEOTIDE SEQUENCE [LARGE SCALE GENOMIC DNA]</scope>
    <source>
        <strain evidence="1 2">ATCC 29099</strain>
    </source>
</reference>